<comment type="caution">
    <text evidence="1">The sequence shown here is derived from an EMBL/GenBank/DDBJ whole genome shotgun (WGS) entry which is preliminary data.</text>
</comment>
<protein>
    <submittedName>
        <fullName evidence="1">GxxExxY protein</fullName>
    </submittedName>
</protein>
<dbReference type="Pfam" id="PF13366">
    <property type="entry name" value="PDDEXK_3"/>
    <property type="match status" value="1"/>
</dbReference>
<dbReference type="InterPro" id="IPR026350">
    <property type="entry name" value="GxxExxY"/>
</dbReference>
<sequence length="120" mass="13387">MEFDALSSRIISSALKVHKELGPGFLESIYHNALLFQLRVDGMRADSEKEICVSYAGTEVGLHRLDLVVDNTIVVELKAAQDFQDSHMAQVISYLKAFHLKTGLLLNFGRSKLGIKRVVL</sequence>
<evidence type="ECO:0000313" key="2">
    <source>
        <dbReference type="Proteomes" id="UP000779900"/>
    </source>
</evidence>
<proteinExistence type="predicted"/>
<reference evidence="1" key="1">
    <citation type="submission" date="2019-03" db="EMBL/GenBank/DDBJ databases">
        <title>Lake Tanganyika Metagenome-Assembled Genomes (MAGs).</title>
        <authorList>
            <person name="Tran P."/>
        </authorList>
    </citation>
    <scope>NUCLEOTIDE SEQUENCE</scope>
    <source>
        <strain evidence="1">K_DeepCast_150m_m2_040</strain>
    </source>
</reference>
<evidence type="ECO:0000313" key="1">
    <source>
        <dbReference type="EMBL" id="MBM3330265.1"/>
    </source>
</evidence>
<dbReference type="AlphaFoldDB" id="A0A937XFS6"/>
<dbReference type="EMBL" id="VGIR01000001">
    <property type="protein sequence ID" value="MBM3330265.1"/>
    <property type="molecule type" value="Genomic_DNA"/>
</dbReference>
<accession>A0A937XFS6</accession>
<organism evidence="1 2">
    <name type="scientific">candidate division WOR-3 bacterium</name>
    <dbReference type="NCBI Taxonomy" id="2052148"/>
    <lineage>
        <taxon>Bacteria</taxon>
        <taxon>Bacteria division WOR-3</taxon>
    </lineage>
</organism>
<dbReference type="Proteomes" id="UP000779900">
    <property type="component" value="Unassembled WGS sequence"/>
</dbReference>
<gene>
    <name evidence="1" type="ORF">FJY68_00255</name>
</gene>
<dbReference type="NCBIfam" id="TIGR04256">
    <property type="entry name" value="GxxExxY"/>
    <property type="match status" value="1"/>
</dbReference>
<name>A0A937XFS6_UNCW3</name>